<protein>
    <submittedName>
        <fullName evidence="1">41890_t:CDS:1</fullName>
    </submittedName>
</protein>
<dbReference type="EMBL" id="CAJVQB010077324">
    <property type="protein sequence ID" value="CAG8844857.1"/>
    <property type="molecule type" value="Genomic_DNA"/>
</dbReference>
<comment type="caution">
    <text evidence="1">The sequence shown here is derived from an EMBL/GenBank/DDBJ whole genome shotgun (WGS) entry which is preliminary data.</text>
</comment>
<evidence type="ECO:0000313" key="1">
    <source>
        <dbReference type="EMBL" id="CAG8844857.1"/>
    </source>
</evidence>
<accession>A0ABN7X054</accession>
<gene>
    <name evidence="1" type="ORF">GMARGA_LOCUS37334</name>
</gene>
<reference evidence="1 2" key="1">
    <citation type="submission" date="2021-06" db="EMBL/GenBank/DDBJ databases">
        <authorList>
            <person name="Kallberg Y."/>
            <person name="Tangrot J."/>
            <person name="Rosling A."/>
        </authorList>
    </citation>
    <scope>NUCLEOTIDE SEQUENCE [LARGE SCALE GENOMIC DNA]</scope>
    <source>
        <strain evidence="1 2">120-4 pot B 10/14</strain>
    </source>
</reference>
<organism evidence="1 2">
    <name type="scientific">Gigaspora margarita</name>
    <dbReference type="NCBI Taxonomy" id="4874"/>
    <lineage>
        <taxon>Eukaryota</taxon>
        <taxon>Fungi</taxon>
        <taxon>Fungi incertae sedis</taxon>
        <taxon>Mucoromycota</taxon>
        <taxon>Glomeromycotina</taxon>
        <taxon>Glomeromycetes</taxon>
        <taxon>Diversisporales</taxon>
        <taxon>Gigasporaceae</taxon>
        <taxon>Gigaspora</taxon>
    </lineage>
</organism>
<evidence type="ECO:0000313" key="2">
    <source>
        <dbReference type="Proteomes" id="UP000789901"/>
    </source>
</evidence>
<dbReference type="Proteomes" id="UP000789901">
    <property type="component" value="Unassembled WGS sequence"/>
</dbReference>
<proteinExistence type="predicted"/>
<keyword evidence="2" id="KW-1185">Reference proteome</keyword>
<name>A0ABN7X054_GIGMA</name>
<feature type="non-terminal residue" evidence="1">
    <location>
        <position position="46"/>
    </location>
</feature>
<sequence>MDKYKDGGKLLPKKSKQKLSLTLKALQELIAHQCSNLKATITLSIW</sequence>